<dbReference type="OrthoDB" id="5193366at2"/>
<proteinExistence type="predicted"/>
<feature type="transmembrane region" description="Helical" evidence="1">
    <location>
        <begin position="52"/>
        <end position="72"/>
    </location>
</feature>
<feature type="transmembrane region" description="Helical" evidence="1">
    <location>
        <begin position="29"/>
        <end position="46"/>
    </location>
</feature>
<organism evidence="2 3">
    <name type="scientific">Gordonia lacunae</name>
    <dbReference type="NCBI Taxonomy" id="417102"/>
    <lineage>
        <taxon>Bacteria</taxon>
        <taxon>Bacillati</taxon>
        <taxon>Actinomycetota</taxon>
        <taxon>Actinomycetes</taxon>
        <taxon>Mycobacteriales</taxon>
        <taxon>Gordoniaceae</taxon>
        <taxon>Gordonia</taxon>
    </lineage>
</organism>
<sequence length="179" mass="19182">MSNSPWTLLHGPLFSRDNPLDRKHAAPRISAYIYGNILILAVLIPLHVEDDFVGIAILAGTAASTFIAHVFAEGVSRRVSNGDAQPTRAEALGHLRDSVPILTSALLPCAILLLGLIGWIEPRTAQLVAEIVILLRIGGTVFVIDRLNHQRPSRATLLSSGAVTLVATLIVVIKVVVTH</sequence>
<gene>
    <name evidence="2" type="ORF">CA982_13175</name>
</gene>
<keyword evidence="1" id="KW-1133">Transmembrane helix</keyword>
<keyword evidence="3" id="KW-1185">Reference proteome</keyword>
<evidence type="ECO:0000256" key="1">
    <source>
        <dbReference type="SAM" id="Phobius"/>
    </source>
</evidence>
<accession>A0A243QA13</accession>
<dbReference type="STRING" id="417102.CA982_13175"/>
<evidence type="ECO:0000313" key="3">
    <source>
        <dbReference type="Proteomes" id="UP000194632"/>
    </source>
</evidence>
<protein>
    <submittedName>
        <fullName evidence="2">Uncharacterized protein</fullName>
    </submittedName>
</protein>
<dbReference type="AlphaFoldDB" id="A0A243QA13"/>
<keyword evidence="1" id="KW-0812">Transmembrane</keyword>
<reference evidence="2 3" key="1">
    <citation type="submission" date="2017-05" db="EMBL/GenBank/DDBJ databases">
        <title>Biotechnological potential of actinobacteria isolated from South African environments.</title>
        <authorList>
            <person name="Le Roes-Hill M."/>
            <person name="Prins A."/>
            <person name="Durrell K.A."/>
        </authorList>
    </citation>
    <scope>NUCLEOTIDE SEQUENCE [LARGE SCALE GENOMIC DNA]</scope>
    <source>
        <strain evidence="2">BS2</strain>
    </source>
</reference>
<dbReference type="RefSeq" id="WP_086535761.1">
    <property type="nucleotide sequence ID" value="NZ_NGFO01000013.1"/>
</dbReference>
<feature type="transmembrane region" description="Helical" evidence="1">
    <location>
        <begin position="156"/>
        <end position="177"/>
    </location>
</feature>
<dbReference type="EMBL" id="NGFO01000013">
    <property type="protein sequence ID" value="OUC78427.1"/>
    <property type="molecule type" value="Genomic_DNA"/>
</dbReference>
<comment type="caution">
    <text evidence="2">The sequence shown here is derived from an EMBL/GenBank/DDBJ whole genome shotgun (WGS) entry which is preliminary data.</text>
</comment>
<feature type="transmembrane region" description="Helical" evidence="1">
    <location>
        <begin position="101"/>
        <end position="120"/>
    </location>
</feature>
<keyword evidence="1" id="KW-0472">Membrane</keyword>
<name>A0A243QA13_9ACTN</name>
<evidence type="ECO:0000313" key="2">
    <source>
        <dbReference type="EMBL" id="OUC78427.1"/>
    </source>
</evidence>
<feature type="transmembrane region" description="Helical" evidence="1">
    <location>
        <begin position="126"/>
        <end position="144"/>
    </location>
</feature>
<dbReference type="Proteomes" id="UP000194632">
    <property type="component" value="Unassembled WGS sequence"/>
</dbReference>